<name>A0ABT5EHS4_9BACT</name>
<gene>
    <name evidence="2" type="ORF">POL67_08465</name>
</gene>
<sequence>MVRLTRLRIDRFRNVKPGTDLRFGPTFNVLLGKNATGKSTLLDVIAAVTNDDLSGFAKEDAGFDLTWWLEEGDTQLEMRAIRTPAKPRGLAPLFGEEAEFDDAWTMTVRDAGTTIGCAEVTGTRVTWTPAKGSAKTFEGRAGGRAGMRVLVAMLSIPDIIDSLPSQVWDVIFETFNVWGRVDRLDEAVATLDVITQASFKVHGPRIEFGEWLPKGFVNIASHKPKSPEPLCIPFDELGVLSRIPTALGFASAELYLRMLQQSQAGTIYQGFDCLFRRADGSQVSHQLLSFGQKRLFCFLWYLAVRQDLPLVIDELLNGLHHEWIELCFDRMQDRQSFLATQHPFLLDHIPIESAEAVRTTFIRCTTALGPDGREQMVWRNFNEEEAERFYVAYQTGIQHVSEVLRTEGLW</sequence>
<dbReference type="InterPro" id="IPR038729">
    <property type="entry name" value="Rad50/SbcC_AAA"/>
</dbReference>
<evidence type="ECO:0000259" key="1">
    <source>
        <dbReference type="Pfam" id="PF13476"/>
    </source>
</evidence>
<organism evidence="2 3">
    <name type="scientific">Polyangium mundeleinium</name>
    <dbReference type="NCBI Taxonomy" id="2995306"/>
    <lineage>
        <taxon>Bacteria</taxon>
        <taxon>Pseudomonadati</taxon>
        <taxon>Myxococcota</taxon>
        <taxon>Polyangia</taxon>
        <taxon>Polyangiales</taxon>
        <taxon>Polyangiaceae</taxon>
        <taxon>Polyangium</taxon>
    </lineage>
</organism>
<dbReference type="Gene3D" id="3.40.50.300">
    <property type="entry name" value="P-loop containing nucleotide triphosphate hydrolases"/>
    <property type="match status" value="1"/>
</dbReference>
<dbReference type="Pfam" id="PF13476">
    <property type="entry name" value="AAA_23"/>
    <property type="match status" value="1"/>
</dbReference>
<evidence type="ECO:0000313" key="3">
    <source>
        <dbReference type="Proteomes" id="UP001221411"/>
    </source>
</evidence>
<accession>A0ABT5EHS4</accession>
<dbReference type="PANTHER" id="PTHR32182:SF22">
    <property type="entry name" value="ATP-DEPENDENT ENDONUCLEASE, OLD FAMILY-RELATED"/>
    <property type="match status" value="1"/>
</dbReference>
<reference evidence="2 3" key="1">
    <citation type="submission" date="2022-11" db="EMBL/GenBank/DDBJ databases">
        <title>Minimal conservation of predation-associated metabolite biosynthetic gene clusters underscores biosynthetic potential of Myxococcota including descriptions for ten novel species: Archangium lansinium sp. nov., Myxococcus landrumus sp. nov., Nannocystis bai.</title>
        <authorList>
            <person name="Ahearne A."/>
            <person name="Stevens C."/>
            <person name="Dowd S."/>
        </authorList>
    </citation>
    <scope>NUCLEOTIDE SEQUENCE [LARGE SCALE GENOMIC DNA]</scope>
    <source>
        <strain evidence="2 3">RJM3</strain>
    </source>
</reference>
<keyword evidence="3" id="KW-1185">Reference proteome</keyword>
<evidence type="ECO:0000313" key="2">
    <source>
        <dbReference type="EMBL" id="MDC0741375.1"/>
    </source>
</evidence>
<feature type="domain" description="Rad50/SbcC-type AAA" evidence="1">
    <location>
        <begin position="6"/>
        <end position="59"/>
    </location>
</feature>
<dbReference type="Proteomes" id="UP001221411">
    <property type="component" value="Unassembled WGS sequence"/>
</dbReference>
<dbReference type="RefSeq" id="WP_271916600.1">
    <property type="nucleotide sequence ID" value="NZ_JAQNDO010000001.1"/>
</dbReference>
<proteinExistence type="predicted"/>
<comment type="caution">
    <text evidence="2">The sequence shown here is derived from an EMBL/GenBank/DDBJ whole genome shotgun (WGS) entry which is preliminary data.</text>
</comment>
<dbReference type="EMBL" id="JAQNDO010000001">
    <property type="protein sequence ID" value="MDC0741375.1"/>
    <property type="molecule type" value="Genomic_DNA"/>
</dbReference>
<protein>
    <submittedName>
        <fullName evidence="2">AAA family ATPase</fullName>
    </submittedName>
</protein>
<dbReference type="PANTHER" id="PTHR32182">
    <property type="entry name" value="DNA REPLICATION AND REPAIR PROTEIN RECF"/>
    <property type="match status" value="1"/>
</dbReference>
<dbReference type="InterPro" id="IPR027417">
    <property type="entry name" value="P-loop_NTPase"/>
</dbReference>
<dbReference type="SUPFAM" id="SSF52540">
    <property type="entry name" value="P-loop containing nucleoside triphosphate hydrolases"/>
    <property type="match status" value="1"/>
</dbReference>